<evidence type="ECO:0000313" key="2">
    <source>
        <dbReference type="EMBL" id="MBK1644628.1"/>
    </source>
</evidence>
<proteinExistence type="predicted"/>
<keyword evidence="3" id="KW-1185">Reference proteome</keyword>
<organism evidence="2 3">
    <name type="scientific">Thiocapsa imhoffii</name>
    <dbReference type="NCBI Taxonomy" id="382777"/>
    <lineage>
        <taxon>Bacteria</taxon>
        <taxon>Pseudomonadati</taxon>
        <taxon>Pseudomonadota</taxon>
        <taxon>Gammaproteobacteria</taxon>
        <taxon>Chromatiales</taxon>
        <taxon>Chromatiaceae</taxon>
        <taxon>Thiocapsa</taxon>
    </lineage>
</organism>
<evidence type="ECO:0000256" key="1">
    <source>
        <dbReference type="SAM" id="MobiDB-lite"/>
    </source>
</evidence>
<dbReference type="AlphaFoldDB" id="A0A9X1B8U7"/>
<reference evidence="2 3" key="1">
    <citation type="journal article" date="2020" name="Microorganisms">
        <title>Osmotic Adaptation and Compatible Solute Biosynthesis of Phototrophic Bacteria as Revealed from Genome Analyses.</title>
        <authorList>
            <person name="Imhoff J.F."/>
            <person name="Rahn T."/>
            <person name="Kunzel S."/>
            <person name="Keller A."/>
            <person name="Neulinger S.C."/>
        </authorList>
    </citation>
    <scope>NUCLEOTIDE SEQUENCE [LARGE SCALE GENOMIC DNA]</scope>
    <source>
        <strain evidence="2 3">DSM 21303</strain>
    </source>
</reference>
<evidence type="ECO:0000313" key="3">
    <source>
        <dbReference type="Proteomes" id="UP001138802"/>
    </source>
</evidence>
<dbReference type="EMBL" id="NRSD01000006">
    <property type="protein sequence ID" value="MBK1644628.1"/>
    <property type="molecule type" value="Genomic_DNA"/>
</dbReference>
<name>A0A9X1B8U7_9GAMM</name>
<gene>
    <name evidence="2" type="ORF">CKO25_08190</name>
</gene>
<sequence length="173" mass="19032">MEEARFDLTYRGEVLPEADPLAVRARLAAAFKLDPAGIERLFDGHPVVVKRDVDASTRARYQELFHRAGARLIVTARPAAPLQPRPNAAHADRQPVASDRPTTLALADSDDFLEAPRTVNIDLFDTSELSLVEGQNWTLADCEPPPTPIPIPDLTHLTLAEMEPVGKRGRPDD</sequence>
<accession>A0A9X1B8U7</accession>
<comment type="caution">
    <text evidence="2">The sequence shown here is derived from an EMBL/GenBank/DDBJ whole genome shotgun (WGS) entry which is preliminary data.</text>
</comment>
<dbReference type="RefSeq" id="WP_200387426.1">
    <property type="nucleotide sequence ID" value="NZ_NRSD01000006.1"/>
</dbReference>
<feature type="region of interest" description="Disordered" evidence="1">
    <location>
        <begin position="78"/>
        <end position="100"/>
    </location>
</feature>
<protein>
    <submittedName>
        <fullName evidence="2">Uncharacterized protein</fullName>
    </submittedName>
</protein>
<dbReference type="Proteomes" id="UP001138802">
    <property type="component" value="Unassembled WGS sequence"/>
</dbReference>